<feature type="chain" id="PRO_5005879521" description="Peptidase A1 domain-containing protein" evidence="3">
    <location>
        <begin position="23"/>
        <end position="716"/>
    </location>
</feature>
<gene>
    <name evidence="4" type="ORF">AB675_9090</name>
</gene>
<dbReference type="AlphaFoldDB" id="A0A0N1P205"/>
<dbReference type="VEuPathDB" id="FungiDB:AB675_9090"/>
<evidence type="ECO:0008006" key="6">
    <source>
        <dbReference type="Google" id="ProtNLM"/>
    </source>
</evidence>
<protein>
    <recommendedName>
        <fullName evidence="6">Peptidase A1 domain-containing protein</fullName>
    </recommendedName>
</protein>
<keyword evidence="3" id="KW-0732">Signal</keyword>
<dbReference type="STRING" id="1664694.A0A0N1P205"/>
<keyword evidence="2" id="KW-0472">Membrane</keyword>
<reference evidence="4 5" key="1">
    <citation type="submission" date="2015-06" db="EMBL/GenBank/DDBJ databases">
        <title>Draft genome of the ant-associated black yeast Phialophora attae CBS 131958.</title>
        <authorList>
            <person name="Moreno L.F."/>
            <person name="Stielow B.J."/>
            <person name="de Hoog S."/>
            <person name="Vicente V.A."/>
            <person name="Weiss V.A."/>
            <person name="de Vries M."/>
            <person name="Cruz L.M."/>
            <person name="Souza E.M."/>
        </authorList>
    </citation>
    <scope>NUCLEOTIDE SEQUENCE [LARGE SCALE GENOMIC DNA]</scope>
    <source>
        <strain evidence="4 5">CBS 131958</strain>
    </source>
</reference>
<feature type="compositionally biased region" description="Polar residues" evidence="1">
    <location>
        <begin position="673"/>
        <end position="686"/>
    </location>
</feature>
<feature type="signal peptide" evidence="3">
    <location>
        <begin position="1"/>
        <end position="22"/>
    </location>
</feature>
<feature type="transmembrane region" description="Helical" evidence="2">
    <location>
        <begin position="540"/>
        <end position="558"/>
    </location>
</feature>
<keyword evidence="2" id="KW-0812">Transmembrane</keyword>
<evidence type="ECO:0000256" key="2">
    <source>
        <dbReference type="SAM" id="Phobius"/>
    </source>
</evidence>
<sequence length="716" mass="78842">MAYSIATRCCIVAFAIAWHCAALETTEIGISSSAAQLDSVGIDGPWPVIEVLYSDGQDALQLYPTFLNASVLIRPQQCGDAVTNDTYQCSEVTYPRFYEANASGPTETLYNTPVNYSRPWTNTTEFYNNSRSLDVGKVMALEGGQYSLEDVNITIPGELHVLMPSYVIDHPIALMSNNSMESPLLTGLFSLPYTAARLVETGQTESEFFSIHGGSVEPNVPGSLVMGGYDNNRILGNLVNAGQTGFAGESWFSYSGLAITNVNIGVKAGFLPLDSLMFKNNSYPQGPYKQDPRLRYTVDSASTIDNIILDPGAPYFHLNSRICDPLAEMLGLEFDETRNLYLWTNEADDPIFRSPTFLEFEMVGYSPDDTFDYGTSYRNGAAPTISIKIPLAQLQHNYHSSMRAANGTLLPPARYFPCSTSEWDKRRSGYYRLGRPFFQAAFVAANHHFTDEPGILAEHWLAQAPGPDYIAEHGKDVKVASNGTIANRTTEVLEANAWTKSWSSVLPIWTLDVDGRALDEVNALKPAQGMSRARKLGLEIALPIVGSVVLGVALYFLIKGCKRSRAKWRNIQQQIAEEDATALEIENLLSQDQEKERLALQEEQTTRDSLAPNRKAPGARSRVSSISARETSHGFLPTAARSRQSSISSVSDVSSRYRDDAGGDEAEPVPDQGASQGARLTTSQSYADLGGREEAIRIWQRISRLADEDPNQHRVR</sequence>
<comment type="caution">
    <text evidence="4">The sequence shown here is derived from an EMBL/GenBank/DDBJ whole genome shotgun (WGS) entry which is preliminary data.</text>
</comment>
<name>A0A0N1P205_9EURO</name>
<organism evidence="4 5">
    <name type="scientific">Cyphellophora attinorum</name>
    <dbReference type="NCBI Taxonomy" id="1664694"/>
    <lineage>
        <taxon>Eukaryota</taxon>
        <taxon>Fungi</taxon>
        <taxon>Dikarya</taxon>
        <taxon>Ascomycota</taxon>
        <taxon>Pezizomycotina</taxon>
        <taxon>Eurotiomycetes</taxon>
        <taxon>Chaetothyriomycetidae</taxon>
        <taxon>Chaetothyriales</taxon>
        <taxon>Cyphellophoraceae</taxon>
        <taxon>Cyphellophora</taxon>
    </lineage>
</organism>
<dbReference type="RefSeq" id="XP_018001520.1">
    <property type="nucleotide sequence ID" value="XM_018149596.1"/>
</dbReference>
<dbReference type="SUPFAM" id="SSF50630">
    <property type="entry name" value="Acid proteases"/>
    <property type="match status" value="1"/>
</dbReference>
<dbReference type="GeneID" id="28741476"/>
<evidence type="ECO:0000256" key="1">
    <source>
        <dbReference type="SAM" id="MobiDB-lite"/>
    </source>
</evidence>
<dbReference type="EMBL" id="LFJN01000009">
    <property type="protein sequence ID" value="KPI41557.1"/>
    <property type="molecule type" value="Genomic_DNA"/>
</dbReference>
<evidence type="ECO:0000313" key="5">
    <source>
        <dbReference type="Proteomes" id="UP000038010"/>
    </source>
</evidence>
<evidence type="ECO:0000256" key="3">
    <source>
        <dbReference type="SAM" id="SignalP"/>
    </source>
</evidence>
<dbReference type="Proteomes" id="UP000038010">
    <property type="component" value="Unassembled WGS sequence"/>
</dbReference>
<dbReference type="Gene3D" id="2.40.70.10">
    <property type="entry name" value="Acid Proteases"/>
    <property type="match status" value="1"/>
</dbReference>
<keyword evidence="2" id="KW-1133">Transmembrane helix</keyword>
<evidence type="ECO:0000313" key="4">
    <source>
        <dbReference type="EMBL" id="KPI41557.1"/>
    </source>
</evidence>
<dbReference type="OrthoDB" id="4074350at2759"/>
<feature type="compositionally biased region" description="Low complexity" evidence="1">
    <location>
        <begin position="641"/>
        <end position="654"/>
    </location>
</feature>
<proteinExistence type="predicted"/>
<dbReference type="InterPro" id="IPR021109">
    <property type="entry name" value="Peptidase_aspartic_dom_sf"/>
</dbReference>
<keyword evidence="5" id="KW-1185">Reference proteome</keyword>
<accession>A0A0N1P205</accession>
<feature type="region of interest" description="Disordered" evidence="1">
    <location>
        <begin position="600"/>
        <end position="691"/>
    </location>
</feature>